<evidence type="ECO:0000313" key="6">
    <source>
        <dbReference type="EMBL" id="RST95755.1"/>
    </source>
</evidence>
<dbReference type="RefSeq" id="WP_126779585.1">
    <property type="nucleotide sequence ID" value="NZ_NGJU01000009.1"/>
</dbReference>
<evidence type="ECO:0000256" key="4">
    <source>
        <dbReference type="ARBA" id="ARBA00023163"/>
    </source>
</evidence>
<sequence>MLDYRYETFIALTEALNYTKAAKKLNLSQPAVTKHIQYLENHLGVRLVEYYDNQLKITSNGLYLKKQLHKIMTDIEVTKNNFTATLTDKTLTVGASRTIGEYFIWDKIKDFQNNNAYTVKLTVDNTTQLLSQLDKREIDLALISGPFDHKDYDSLAFLTHDIICVCGPSHPLKDQTVKLSALAQEMIFIREEGSGVLALLKEALTSLRLTTQHFPFQMTIGNIHLIKNLVTHNEGISFLYRMSVAKELAAGELHQITIENCSPTCEFKIVQKKNSEYTVIINKFKQLLST</sequence>
<accession>A0A429ZQ02</accession>
<dbReference type="Pfam" id="PF03466">
    <property type="entry name" value="LysR_substrate"/>
    <property type="match status" value="1"/>
</dbReference>
<dbReference type="InterPro" id="IPR036388">
    <property type="entry name" value="WH-like_DNA-bd_sf"/>
</dbReference>
<dbReference type="GO" id="GO:0003700">
    <property type="term" value="F:DNA-binding transcription factor activity"/>
    <property type="evidence" value="ECO:0007669"/>
    <property type="project" value="InterPro"/>
</dbReference>
<gene>
    <name evidence="6" type="ORF">CBF35_07235</name>
</gene>
<evidence type="ECO:0000256" key="3">
    <source>
        <dbReference type="ARBA" id="ARBA00023125"/>
    </source>
</evidence>
<protein>
    <recommendedName>
        <fullName evidence="5">HTH lysR-type domain-containing protein</fullName>
    </recommendedName>
</protein>
<dbReference type="OrthoDB" id="9785745at2"/>
<organism evidence="6 7">
    <name type="scientific">Vagococcus salmoninarum</name>
    <dbReference type="NCBI Taxonomy" id="2739"/>
    <lineage>
        <taxon>Bacteria</taxon>
        <taxon>Bacillati</taxon>
        <taxon>Bacillota</taxon>
        <taxon>Bacilli</taxon>
        <taxon>Lactobacillales</taxon>
        <taxon>Enterococcaceae</taxon>
        <taxon>Vagococcus</taxon>
    </lineage>
</organism>
<dbReference type="InterPro" id="IPR036390">
    <property type="entry name" value="WH_DNA-bd_sf"/>
</dbReference>
<dbReference type="AlphaFoldDB" id="A0A429ZQ02"/>
<evidence type="ECO:0000256" key="1">
    <source>
        <dbReference type="ARBA" id="ARBA00009437"/>
    </source>
</evidence>
<dbReference type="InterPro" id="IPR000847">
    <property type="entry name" value="LysR_HTH_N"/>
</dbReference>
<reference evidence="6 7" key="1">
    <citation type="submission" date="2017-05" db="EMBL/GenBank/DDBJ databases">
        <title>Vagococcus spp. assemblies.</title>
        <authorList>
            <person name="Gulvik C.A."/>
        </authorList>
    </citation>
    <scope>NUCLEOTIDE SEQUENCE [LARGE SCALE GENOMIC DNA]</scope>
    <source>
        <strain evidence="6 7">NCFB 2777</strain>
    </source>
</reference>
<name>A0A429ZQ02_9ENTE</name>
<dbReference type="EMBL" id="NGJU01000009">
    <property type="protein sequence ID" value="RST95755.1"/>
    <property type="molecule type" value="Genomic_DNA"/>
</dbReference>
<evidence type="ECO:0000313" key="7">
    <source>
        <dbReference type="Proteomes" id="UP000287239"/>
    </source>
</evidence>
<dbReference type="SUPFAM" id="SSF53850">
    <property type="entry name" value="Periplasmic binding protein-like II"/>
    <property type="match status" value="1"/>
</dbReference>
<dbReference type="SUPFAM" id="SSF46785">
    <property type="entry name" value="Winged helix' DNA-binding domain"/>
    <property type="match status" value="1"/>
</dbReference>
<keyword evidence="4" id="KW-0804">Transcription</keyword>
<dbReference type="InterPro" id="IPR005119">
    <property type="entry name" value="LysR_subst-bd"/>
</dbReference>
<comment type="caution">
    <text evidence="6">The sequence shown here is derived from an EMBL/GenBank/DDBJ whole genome shotgun (WGS) entry which is preliminary data.</text>
</comment>
<dbReference type="GO" id="GO:0000976">
    <property type="term" value="F:transcription cis-regulatory region binding"/>
    <property type="evidence" value="ECO:0007669"/>
    <property type="project" value="TreeGrafter"/>
</dbReference>
<dbReference type="Pfam" id="PF00126">
    <property type="entry name" value="HTH_1"/>
    <property type="match status" value="1"/>
</dbReference>
<keyword evidence="3" id="KW-0238">DNA-binding</keyword>
<keyword evidence="2" id="KW-0805">Transcription regulation</keyword>
<dbReference type="PRINTS" id="PR00039">
    <property type="entry name" value="HTHLYSR"/>
</dbReference>
<feature type="domain" description="HTH lysR-type" evidence="5">
    <location>
        <begin position="1"/>
        <end position="58"/>
    </location>
</feature>
<dbReference type="Proteomes" id="UP000287239">
    <property type="component" value="Unassembled WGS sequence"/>
</dbReference>
<dbReference type="GeneID" id="98568158"/>
<evidence type="ECO:0000259" key="5">
    <source>
        <dbReference type="PROSITE" id="PS50931"/>
    </source>
</evidence>
<dbReference type="PANTHER" id="PTHR30126:SF40">
    <property type="entry name" value="HTH-TYPE TRANSCRIPTIONAL REGULATOR GLTR"/>
    <property type="match status" value="1"/>
</dbReference>
<evidence type="ECO:0000256" key="2">
    <source>
        <dbReference type="ARBA" id="ARBA00023015"/>
    </source>
</evidence>
<comment type="similarity">
    <text evidence="1">Belongs to the LysR transcriptional regulatory family.</text>
</comment>
<dbReference type="Gene3D" id="1.10.10.10">
    <property type="entry name" value="Winged helix-like DNA-binding domain superfamily/Winged helix DNA-binding domain"/>
    <property type="match status" value="1"/>
</dbReference>
<dbReference type="PROSITE" id="PS50931">
    <property type="entry name" value="HTH_LYSR"/>
    <property type="match status" value="1"/>
</dbReference>
<proteinExistence type="inferred from homology"/>
<dbReference type="Gene3D" id="3.40.190.10">
    <property type="entry name" value="Periplasmic binding protein-like II"/>
    <property type="match status" value="2"/>
</dbReference>
<keyword evidence="7" id="KW-1185">Reference proteome</keyword>
<dbReference type="PANTHER" id="PTHR30126">
    <property type="entry name" value="HTH-TYPE TRANSCRIPTIONAL REGULATOR"/>
    <property type="match status" value="1"/>
</dbReference>